<dbReference type="GO" id="GO:0005881">
    <property type="term" value="C:cytoplasmic microtubule"/>
    <property type="evidence" value="ECO:0007669"/>
    <property type="project" value="TreeGrafter"/>
</dbReference>
<feature type="domain" description="TOG" evidence="2">
    <location>
        <begin position="2"/>
        <end position="226"/>
    </location>
</feature>
<proteinExistence type="predicted"/>
<dbReference type="EMBL" id="VCGU01000004">
    <property type="protein sequence ID" value="TRY76804.1"/>
    <property type="molecule type" value="Genomic_DNA"/>
</dbReference>
<gene>
    <name evidence="3" type="ORF">TCAL_10457</name>
</gene>
<dbReference type="PANTHER" id="PTHR21567:SF9">
    <property type="entry name" value="CLIP-ASSOCIATING PROTEIN"/>
    <property type="match status" value="1"/>
</dbReference>
<dbReference type="InterPro" id="IPR024395">
    <property type="entry name" value="CLASP_N_dom"/>
</dbReference>
<dbReference type="SMART" id="SM01349">
    <property type="entry name" value="TOG"/>
    <property type="match status" value="2"/>
</dbReference>
<dbReference type="GO" id="GO:0090307">
    <property type="term" value="P:mitotic spindle assembly"/>
    <property type="evidence" value="ECO:0007669"/>
    <property type="project" value="TreeGrafter"/>
</dbReference>
<dbReference type="GO" id="GO:0005876">
    <property type="term" value="C:spindle microtubule"/>
    <property type="evidence" value="ECO:0007669"/>
    <property type="project" value="TreeGrafter"/>
</dbReference>
<feature type="compositionally biased region" description="Low complexity" evidence="1">
    <location>
        <begin position="247"/>
        <end position="258"/>
    </location>
</feature>
<protein>
    <recommendedName>
        <fullName evidence="2">TOG domain-containing protein</fullName>
    </recommendedName>
</protein>
<dbReference type="GO" id="GO:0072686">
    <property type="term" value="C:mitotic spindle"/>
    <property type="evidence" value="ECO:0007669"/>
    <property type="project" value="TreeGrafter"/>
</dbReference>
<dbReference type="InterPro" id="IPR016024">
    <property type="entry name" value="ARM-type_fold"/>
</dbReference>
<evidence type="ECO:0000313" key="4">
    <source>
        <dbReference type="Proteomes" id="UP000318571"/>
    </source>
</evidence>
<dbReference type="InterPro" id="IPR034085">
    <property type="entry name" value="TOG"/>
</dbReference>
<dbReference type="OMA" id="QDSCVRK"/>
<dbReference type="GO" id="GO:0008017">
    <property type="term" value="F:microtubule binding"/>
    <property type="evidence" value="ECO:0007669"/>
    <property type="project" value="TreeGrafter"/>
</dbReference>
<keyword evidence="4" id="KW-1185">Reference proteome</keyword>
<feature type="domain" description="TOG" evidence="2">
    <location>
        <begin position="626"/>
        <end position="862"/>
    </location>
</feature>
<sequence length="870" mass="96311">MEGFLAQMSTSDTKRKVSLGQEMITFLGQAEPGDVTHSPELGAVIDALVPWVQSSNYKVCQNGLDIVGLLVERMGHSFRSYLGTVLVPTLDRLGDARESVREKAHNGLKLFMREVVDPQTLFDKLSTGFTHKNAKVREEVLFLVQDTLNEHGAHSLVISKMMHQIVNLASDPAAPVRDAAMTTLVEIYRHVGERVQSDLERKFQLPQAKLAVLLSKFDELRKSGEVVESPPLPDNQRGKDETDLVQSKSLTSKARSSSVPAGVRRPGSFAVPKAPTAGAGGLDEDSFTKSFEEVKHVNIFSGRALSEEIAKIKETLSKSSNDWKSRVDALQMVRSLMLAGALNFDEMHNSLRTLDVPFQVSIKDLRSQNTFSSRFVPIITCNVTSKSRDIRRHCCEFLDLILHSWPTQSLEKHAHLIQEAIKKGIADADPEARQFARNLTNVALPMESRGAPPLLGSQVLAEEFPLSRKEPLGKNSQAERRKPAASFPFEDASDESEVSSVSSIGQSGHSPMKPRHIQSTNSLKGSNYSRPLANNNSRANTHLDPVNDSENLNPEDVHKNLRFTASAIQNYSFDSPGDLSDGSKFNLVNNAAPTLEEKMRMLDSRVSSVEESQSGNSIISTDPTRANLEMEDIMEILQSVKSGTKAAERRTCMTHLIRLTREGTVKQIQDNFRTILRLLLENLLDDVGATRALVYGVLTEMLKHEALSQSFQAFTELIILKVLEAHRDQEKDVERAAEGCAAAMAFILPSDIVIRVLNPIIKTGDFPVNQAAVKMLTKVADHQKSYDSIVANLSDIMPGLLKAYDNVESSVRKAAVFCMVSLHQRVGDELQPHLECLNGSKLKLLNLYIKRAQSQKEQSMPSSPRLQTPM</sequence>
<comment type="caution">
    <text evidence="3">The sequence shown here is derived from an EMBL/GenBank/DDBJ whole genome shotgun (WGS) entry which is preliminary data.</text>
</comment>
<name>A0A553PGK5_TIGCA</name>
<dbReference type="GO" id="GO:0005815">
    <property type="term" value="C:microtubule organizing center"/>
    <property type="evidence" value="ECO:0007669"/>
    <property type="project" value="TreeGrafter"/>
</dbReference>
<dbReference type="GO" id="GO:0040001">
    <property type="term" value="P:establishment of mitotic spindle localization"/>
    <property type="evidence" value="ECO:0007669"/>
    <property type="project" value="TreeGrafter"/>
</dbReference>
<dbReference type="Proteomes" id="UP000318571">
    <property type="component" value="Chromosome 5"/>
</dbReference>
<reference evidence="3 4" key="1">
    <citation type="journal article" date="2018" name="Nat. Ecol. Evol.">
        <title>Genomic signatures of mitonuclear coevolution across populations of Tigriopus californicus.</title>
        <authorList>
            <person name="Barreto F.S."/>
            <person name="Watson E.T."/>
            <person name="Lima T.G."/>
            <person name="Willett C.S."/>
            <person name="Edmands S."/>
            <person name="Li W."/>
            <person name="Burton R.S."/>
        </authorList>
    </citation>
    <scope>NUCLEOTIDE SEQUENCE [LARGE SCALE GENOMIC DNA]</scope>
    <source>
        <strain evidence="3 4">San Diego</strain>
    </source>
</reference>
<accession>A0A553PGK5</accession>
<dbReference type="AlphaFoldDB" id="A0A553PGK5"/>
<dbReference type="SUPFAM" id="SSF48371">
    <property type="entry name" value="ARM repeat"/>
    <property type="match status" value="1"/>
</dbReference>
<feature type="compositionally biased region" description="Basic and acidic residues" evidence="1">
    <location>
        <begin position="467"/>
        <end position="482"/>
    </location>
</feature>
<feature type="compositionally biased region" description="Low complexity" evidence="1">
    <location>
        <begin position="498"/>
        <end position="510"/>
    </location>
</feature>
<dbReference type="GO" id="GO:0045180">
    <property type="term" value="C:basal cortex"/>
    <property type="evidence" value="ECO:0007669"/>
    <property type="project" value="TreeGrafter"/>
</dbReference>
<feature type="region of interest" description="Disordered" evidence="1">
    <location>
        <begin position="225"/>
        <end position="282"/>
    </location>
</feature>
<dbReference type="Gene3D" id="1.25.10.10">
    <property type="entry name" value="Leucine-rich Repeat Variant"/>
    <property type="match status" value="4"/>
</dbReference>
<dbReference type="GO" id="GO:0000776">
    <property type="term" value="C:kinetochore"/>
    <property type="evidence" value="ECO:0007669"/>
    <property type="project" value="TreeGrafter"/>
</dbReference>
<dbReference type="PANTHER" id="PTHR21567">
    <property type="entry name" value="CLASP"/>
    <property type="match status" value="1"/>
</dbReference>
<feature type="compositionally biased region" description="Polar residues" evidence="1">
    <location>
        <begin position="517"/>
        <end position="540"/>
    </location>
</feature>
<evidence type="ECO:0000313" key="3">
    <source>
        <dbReference type="EMBL" id="TRY76804.1"/>
    </source>
</evidence>
<feature type="region of interest" description="Disordered" evidence="1">
    <location>
        <begin position="467"/>
        <end position="554"/>
    </location>
</feature>
<organism evidence="3 4">
    <name type="scientific">Tigriopus californicus</name>
    <name type="common">Marine copepod</name>
    <dbReference type="NCBI Taxonomy" id="6832"/>
    <lineage>
        <taxon>Eukaryota</taxon>
        <taxon>Metazoa</taxon>
        <taxon>Ecdysozoa</taxon>
        <taxon>Arthropoda</taxon>
        <taxon>Crustacea</taxon>
        <taxon>Multicrustacea</taxon>
        <taxon>Hexanauplia</taxon>
        <taxon>Copepoda</taxon>
        <taxon>Harpacticoida</taxon>
        <taxon>Harpacticidae</taxon>
        <taxon>Tigriopus</taxon>
    </lineage>
</organism>
<evidence type="ECO:0000259" key="2">
    <source>
        <dbReference type="SMART" id="SM01349"/>
    </source>
</evidence>
<dbReference type="STRING" id="6832.A0A553PGK5"/>
<evidence type="ECO:0000256" key="1">
    <source>
        <dbReference type="SAM" id="MobiDB-lite"/>
    </source>
</evidence>
<dbReference type="InterPro" id="IPR011989">
    <property type="entry name" value="ARM-like"/>
</dbReference>
<dbReference type="Pfam" id="PF12348">
    <property type="entry name" value="CLASP_N"/>
    <property type="match status" value="2"/>
</dbReference>